<dbReference type="GO" id="GO:0033982">
    <property type="term" value="F:3-dehydro-L-gulonate-6-phosphate decarboxylase activity"/>
    <property type="evidence" value="ECO:0007669"/>
    <property type="project" value="TreeGrafter"/>
</dbReference>
<dbReference type="NCBIfam" id="TIGR03128">
    <property type="entry name" value="RuMP_HxlA"/>
    <property type="match status" value="1"/>
</dbReference>
<gene>
    <name evidence="9" type="ORF">LCY76_20430</name>
</gene>
<dbReference type="Proteomes" id="UP001139011">
    <property type="component" value="Unassembled WGS sequence"/>
</dbReference>
<organism evidence="9 10">
    <name type="scientific">Fictibacillus marinisediminis</name>
    <dbReference type="NCBI Taxonomy" id="2878389"/>
    <lineage>
        <taxon>Bacteria</taxon>
        <taxon>Bacillati</taxon>
        <taxon>Bacillota</taxon>
        <taxon>Bacilli</taxon>
        <taxon>Bacillales</taxon>
        <taxon>Fictibacillaceae</taxon>
        <taxon>Fictibacillus</taxon>
    </lineage>
</organism>
<protein>
    <recommendedName>
        <fullName evidence="4">3-hexulose-6-phosphate synthase</fullName>
        <ecNumber evidence="4">4.1.2.43</ecNumber>
    </recommendedName>
</protein>
<dbReference type="EMBL" id="JAIWJX010000002">
    <property type="protein sequence ID" value="MCK6258942.1"/>
    <property type="molecule type" value="Genomic_DNA"/>
</dbReference>
<evidence type="ECO:0000256" key="2">
    <source>
        <dbReference type="ARBA" id="ARBA00005014"/>
    </source>
</evidence>
<dbReference type="GO" id="GO:0006207">
    <property type="term" value="P:'de novo' pyrimidine nucleobase biosynthetic process"/>
    <property type="evidence" value="ECO:0007669"/>
    <property type="project" value="InterPro"/>
</dbReference>
<dbReference type="SMART" id="SM00934">
    <property type="entry name" value="OMPdecase"/>
    <property type="match status" value="1"/>
</dbReference>
<comment type="caution">
    <text evidence="9">The sequence shown here is derived from an EMBL/GenBank/DDBJ whole genome shotgun (WGS) entry which is preliminary data.</text>
</comment>
<dbReference type="InterPro" id="IPR013785">
    <property type="entry name" value="Aldolase_TIM"/>
</dbReference>
<keyword evidence="10" id="KW-1185">Reference proteome</keyword>
<dbReference type="InterPro" id="IPR041710">
    <property type="entry name" value="HPS/KGPDC"/>
</dbReference>
<dbReference type="EC" id="4.1.2.43" evidence="4"/>
<evidence type="ECO:0000256" key="4">
    <source>
        <dbReference type="ARBA" id="ARBA00012890"/>
    </source>
</evidence>
<evidence type="ECO:0000256" key="1">
    <source>
        <dbReference type="ARBA" id="ARBA00000718"/>
    </source>
</evidence>
<dbReference type="GO" id="GO:0019854">
    <property type="term" value="P:L-ascorbic acid catabolic process"/>
    <property type="evidence" value="ECO:0007669"/>
    <property type="project" value="TreeGrafter"/>
</dbReference>
<keyword evidence="7" id="KW-0119">Carbohydrate metabolism</keyword>
<dbReference type="Pfam" id="PF00215">
    <property type="entry name" value="OMPdecase"/>
    <property type="match status" value="1"/>
</dbReference>
<evidence type="ECO:0000313" key="10">
    <source>
        <dbReference type="Proteomes" id="UP001139011"/>
    </source>
</evidence>
<dbReference type="CDD" id="cd04726">
    <property type="entry name" value="KGPDC_HPS"/>
    <property type="match status" value="1"/>
</dbReference>
<dbReference type="InterPro" id="IPR001754">
    <property type="entry name" value="OMPdeCOase_dom"/>
</dbReference>
<comment type="catalytic activity">
    <reaction evidence="1">
        <text>D-ribulose 5-phosphate + formaldehyde = D-arabino-hex-3-ulose 6-phosphate</text>
        <dbReference type="Rhea" id="RHEA:25201"/>
        <dbReference type="ChEBI" id="CHEBI:16842"/>
        <dbReference type="ChEBI" id="CHEBI:58121"/>
        <dbReference type="ChEBI" id="CHEBI:58542"/>
        <dbReference type="EC" id="4.1.2.43"/>
    </reaction>
</comment>
<dbReference type="GO" id="GO:0004590">
    <property type="term" value="F:orotidine-5'-phosphate decarboxylase activity"/>
    <property type="evidence" value="ECO:0007669"/>
    <property type="project" value="InterPro"/>
</dbReference>
<dbReference type="PANTHER" id="PTHR35039:SF3">
    <property type="entry name" value="3-KETO-L-GULONATE-6-PHOSPHATE DECARBOXYLASE SGBH-RELATED"/>
    <property type="match status" value="1"/>
</dbReference>
<dbReference type="GO" id="GO:0006730">
    <property type="term" value="P:one-carbon metabolic process"/>
    <property type="evidence" value="ECO:0007669"/>
    <property type="project" value="UniProtKB-KW"/>
</dbReference>
<evidence type="ECO:0000256" key="3">
    <source>
        <dbReference type="ARBA" id="ARBA00006350"/>
    </source>
</evidence>
<sequence length="213" mass="23310">MNIQLALDRLSIEEALSITKKVEPYIDWIEVGTSLIKEFGMESVRSLKEAFPHKTIVADSKTFDNAVYEFELCFAAGADVATVLGTAPLVSIEACMETAKRHGKQVMIDLLNTSEEQVKMCSQLEDAILCSHVSKDQQESGEDQGRLHVPSFSDQQVKIAVAGGISIDSFSEIATYSPHVVIIGSGITKAEDPALAAKTFYEMAKQQKENAHE</sequence>
<keyword evidence="6 9" id="KW-0456">Lyase</keyword>
<evidence type="ECO:0000256" key="6">
    <source>
        <dbReference type="ARBA" id="ARBA00023239"/>
    </source>
</evidence>
<dbReference type="InterPro" id="IPR017553">
    <property type="entry name" value="3-hexulose-6-phosphate_synth"/>
</dbReference>
<dbReference type="RefSeq" id="WP_248254169.1">
    <property type="nucleotide sequence ID" value="NZ_JAIWJX010000002.1"/>
</dbReference>
<reference evidence="9" key="1">
    <citation type="submission" date="2021-09" db="EMBL/GenBank/DDBJ databases">
        <title>Genome analysis of Fictibacillus sp. KIGAM418 isolated from marine sediment.</title>
        <authorList>
            <person name="Seo M.-J."/>
            <person name="Cho E.-S."/>
            <person name="Hwang C.Y."/>
        </authorList>
    </citation>
    <scope>NUCLEOTIDE SEQUENCE</scope>
    <source>
        <strain evidence="9">KIGAM418</strain>
    </source>
</reference>
<dbReference type="AlphaFoldDB" id="A0A9X2BH39"/>
<comment type="pathway">
    <text evidence="2">One-carbon metabolism; formaldehyde assimilation via RuMP pathway; D-fructose 6-phosphate from D-ribulose 5-phosphate and formaldehyde: step 1/2.</text>
</comment>
<dbReference type="PANTHER" id="PTHR35039">
    <property type="entry name" value="3-KETO-L-GULONATE-6-PHOSPHATE DECARBOXYLASE SGBH-RELATED"/>
    <property type="match status" value="1"/>
</dbReference>
<dbReference type="GO" id="GO:0043801">
    <property type="term" value="F:hexulose-6-phosphate synthase activity"/>
    <property type="evidence" value="ECO:0007669"/>
    <property type="project" value="UniProtKB-EC"/>
</dbReference>
<feature type="domain" description="Orotidine 5'-phosphate decarboxylase" evidence="8">
    <location>
        <begin position="2"/>
        <end position="200"/>
    </location>
</feature>
<dbReference type="Gene3D" id="3.20.20.70">
    <property type="entry name" value="Aldolase class I"/>
    <property type="match status" value="1"/>
</dbReference>
<comment type="similarity">
    <text evidence="3">Belongs to the HPS/KGPDC family. HPS subfamily.</text>
</comment>
<proteinExistence type="inferred from homology"/>
<evidence type="ECO:0000256" key="5">
    <source>
        <dbReference type="ARBA" id="ARBA00022563"/>
    </source>
</evidence>
<dbReference type="FunFam" id="3.20.20.70:FF:000022">
    <property type="entry name" value="3-keto-L-gulonate-6-phosphate decarboxylase UlaD"/>
    <property type="match status" value="1"/>
</dbReference>
<evidence type="ECO:0000313" key="9">
    <source>
        <dbReference type="EMBL" id="MCK6258942.1"/>
    </source>
</evidence>
<accession>A0A9X2BH39</accession>
<dbReference type="SUPFAM" id="SSF51366">
    <property type="entry name" value="Ribulose-phoshate binding barrel"/>
    <property type="match status" value="1"/>
</dbReference>
<dbReference type="InterPro" id="IPR011060">
    <property type="entry name" value="RibuloseP-bd_barrel"/>
</dbReference>
<evidence type="ECO:0000256" key="7">
    <source>
        <dbReference type="ARBA" id="ARBA00023277"/>
    </source>
</evidence>
<keyword evidence="5" id="KW-0554">One-carbon metabolism</keyword>
<name>A0A9X2BH39_9BACL</name>
<evidence type="ECO:0000259" key="8">
    <source>
        <dbReference type="SMART" id="SM00934"/>
    </source>
</evidence>